<feature type="non-terminal residue" evidence="1">
    <location>
        <position position="52"/>
    </location>
</feature>
<feature type="non-terminal residue" evidence="1">
    <location>
        <position position="1"/>
    </location>
</feature>
<sequence length="52" mass="6058">FFTLLFDHDNDSRGIREEVAMLIIEDLWPNAITYFVNGNLTDEEECATVECF</sequence>
<dbReference type="EMBL" id="JAJJMB010003267">
    <property type="protein sequence ID" value="KAI3948528.1"/>
    <property type="molecule type" value="Genomic_DNA"/>
</dbReference>
<dbReference type="Proteomes" id="UP001202328">
    <property type="component" value="Unassembled WGS sequence"/>
</dbReference>
<organism evidence="1 2">
    <name type="scientific">Papaver atlanticum</name>
    <dbReference type="NCBI Taxonomy" id="357466"/>
    <lineage>
        <taxon>Eukaryota</taxon>
        <taxon>Viridiplantae</taxon>
        <taxon>Streptophyta</taxon>
        <taxon>Embryophyta</taxon>
        <taxon>Tracheophyta</taxon>
        <taxon>Spermatophyta</taxon>
        <taxon>Magnoliopsida</taxon>
        <taxon>Ranunculales</taxon>
        <taxon>Papaveraceae</taxon>
        <taxon>Papaveroideae</taxon>
        <taxon>Papaver</taxon>
    </lineage>
</organism>
<evidence type="ECO:0000313" key="2">
    <source>
        <dbReference type="Proteomes" id="UP001202328"/>
    </source>
</evidence>
<evidence type="ECO:0000313" key="1">
    <source>
        <dbReference type="EMBL" id="KAI3948528.1"/>
    </source>
</evidence>
<dbReference type="InterPro" id="IPR037231">
    <property type="entry name" value="NAP-like_sf"/>
</dbReference>
<reference evidence="1" key="1">
    <citation type="submission" date="2022-04" db="EMBL/GenBank/DDBJ databases">
        <title>A functionally conserved STORR gene fusion in Papaver species that diverged 16.8 million years ago.</title>
        <authorList>
            <person name="Catania T."/>
        </authorList>
    </citation>
    <scope>NUCLEOTIDE SEQUENCE</scope>
    <source>
        <strain evidence="1">S-188037</strain>
    </source>
</reference>
<proteinExistence type="predicted"/>
<dbReference type="SUPFAM" id="SSF143113">
    <property type="entry name" value="NAP-like"/>
    <property type="match status" value="1"/>
</dbReference>
<name>A0AAD4TBR8_9MAGN</name>
<dbReference type="AlphaFoldDB" id="A0AAD4TBR8"/>
<comment type="caution">
    <text evidence="1">The sequence shown here is derived from an EMBL/GenBank/DDBJ whole genome shotgun (WGS) entry which is preliminary data.</text>
</comment>
<gene>
    <name evidence="1" type="ORF">MKW98_019278</name>
</gene>
<keyword evidence="2" id="KW-1185">Reference proteome</keyword>
<protein>
    <submittedName>
        <fullName evidence="1">Uncharacterized protein</fullName>
    </submittedName>
</protein>
<accession>A0AAD4TBR8</accession>